<feature type="transmembrane region" description="Helical" evidence="1">
    <location>
        <begin position="148"/>
        <end position="176"/>
    </location>
</feature>
<dbReference type="VEuPathDB" id="TriTrypDB:TvY486_0036910"/>
<keyword evidence="1" id="KW-0472">Membrane</keyword>
<evidence type="ECO:0000313" key="3">
    <source>
        <dbReference type="Proteomes" id="UP000009027"/>
    </source>
</evidence>
<keyword evidence="1" id="KW-0812">Transmembrane</keyword>
<feature type="transmembrane region" description="Helical" evidence="1">
    <location>
        <begin position="188"/>
        <end position="205"/>
    </location>
</feature>
<keyword evidence="1" id="KW-1133">Transmembrane helix</keyword>
<dbReference type="EMBL" id="CAEX01006361">
    <property type="protein sequence ID" value="CCD20814.1"/>
    <property type="molecule type" value="Genomic_DNA"/>
</dbReference>
<evidence type="ECO:0008006" key="4">
    <source>
        <dbReference type="Google" id="ProtNLM"/>
    </source>
</evidence>
<keyword evidence="3" id="KW-1185">Reference proteome</keyword>
<dbReference type="AlphaFoldDB" id="F9WTC1"/>
<accession>F9WTC1</accession>
<dbReference type="Proteomes" id="UP000009027">
    <property type="component" value="Unassembled WGS sequence"/>
</dbReference>
<organism evidence="2 3">
    <name type="scientific">Trypanosoma vivax (strain Y486)</name>
    <dbReference type="NCBI Taxonomy" id="1055687"/>
    <lineage>
        <taxon>Eukaryota</taxon>
        <taxon>Discoba</taxon>
        <taxon>Euglenozoa</taxon>
        <taxon>Kinetoplastea</taxon>
        <taxon>Metakinetoplastina</taxon>
        <taxon>Trypanosomatida</taxon>
        <taxon>Trypanosomatidae</taxon>
        <taxon>Trypanosoma</taxon>
        <taxon>Duttonella</taxon>
    </lineage>
</organism>
<proteinExistence type="predicted"/>
<evidence type="ECO:0000256" key="1">
    <source>
        <dbReference type="SAM" id="Phobius"/>
    </source>
</evidence>
<sequence>MLFPLLRPFRAMSVVPFASLSFLLFLLCSSSCLVVPFIVRARAVFALSCVFRVHRHFARISDRACTLPACRRFSFSSSSSSSSCRPLPLPLFPSLSPFRFFGLCVVCRAFLRLFRVPFLVPLRVLWHGTVPVCLLSSVPLGLPTRVHFFSFLACPCVGGVHSSFSFLSTLVLFSVAGVVAGRVPSRDVLCCFLSPICCVFLAVGTSMRVTFALLFAFFPYCCRLCSLVAERSCTQSKTTLLVCPFWPLRCRCFTLLLAVRRQTPAPPILSACCVPSWRVALMLLLSVLLPLCLPLFFRLAPTRLAVCPSLVGSRSCGWCPSCLWISRGWRAWLPRPLFLSFRCAICV</sequence>
<feature type="transmembrane region" description="Helical" evidence="1">
    <location>
        <begin position="123"/>
        <end position="142"/>
    </location>
</feature>
<evidence type="ECO:0000313" key="2">
    <source>
        <dbReference type="EMBL" id="CCD20814.1"/>
    </source>
</evidence>
<name>F9WTC1_TRYVY</name>
<reference evidence="2 3" key="1">
    <citation type="journal article" date="2012" name="Proc. Natl. Acad. Sci. U.S.A.">
        <title>Antigenic diversity is generated by distinct evolutionary mechanisms in African trypanosome species.</title>
        <authorList>
            <person name="Jackson A.P."/>
            <person name="Berry A."/>
            <person name="Aslett M."/>
            <person name="Allison H.C."/>
            <person name="Burton P."/>
            <person name="Vavrova-Anderson J."/>
            <person name="Brown R."/>
            <person name="Browne H."/>
            <person name="Corton N."/>
            <person name="Hauser H."/>
            <person name="Gamble J."/>
            <person name="Gilderthorp R."/>
            <person name="Marcello L."/>
            <person name="McQuillan J."/>
            <person name="Otto T.D."/>
            <person name="Quail M.A."/>
            <person name="Sanders M.J."/>
            <person name="van Tonder A."/>
            <person name="Ginger M.L."/>
            <person name="Field M.C."/>
            <person name="Barry J.D."/>
            <person name="Hertz-Fowler C."/>
            <person name="Berriman M."/>
        </authorList>
    </citation>
    <scope>NUCLEOTIDE SEQUENCE</scope>
    <source>
        <strain evidence="2 3">Y486</strain>
    </source>
</reference>
<feature type="transmembrane region" description="Helical" evidence="1">
    <location>
        <begin position="279"/>
        <end position="297"/>
    </location>
</feature>
<gene>
    <name evidence="2" type="ORF">TvY486_0036910</name>
</gene>
<protein>
    <recommendedName>
        <fullName evidence="4">Transmembrane protein</fullName>
    </recommendedName>
</protein>